<comment type="caution">
    <text evidence="2">The sequence shown here is derived from an EMBL/GenBank/DDBJ whole genome shotgun (WGS) entry which is preliminary data.</text>
</comment>
<dbReference type="EMBL" id="ACJM01000015">
    <property type="protein sequence ID" value="EEG76575.1"/>
    <property type="molecule type" value="Genomic_DNA"/>
</dbReference>
<dbReference type="RefSeq" id="WP_008518063.1">
    <property type="nucleotide sequence ID" value="NZ_ACJM01000015.1"/>
</dbReference>
<feature type="transmembrane region" description="Helical" evidence="1">
    <location>
        <begin position="6"/>
        <end position="23"/>
    </location>
</feature>
<evidence type="ECO:0000313" key="2">
    <source>
        <dbReference type="EMBL" id="EEG76575.1"/>
    </source>
</evidence>
<dbReference type="Pfam" id="PF07441">
    <property type="entry name" value="BofA"/>
    <property type="match status" value="1"/>
</dbReference>
<name>C0GJ90_DETAL</name>
<keyword evidence="1" id="KW-0472">Membrane</keyword>
<sequence length="90" mass="9409">MPTFDFNVALAVVFGLFVLYFVAKMLAGPALLVLRLILTGAVGAVVLLVFNLAAGLFSLSIGINAVTALVVGYMGLPGLLMLILLQRMLG</sequence>
<dbReference type="InterPro" id="IPR010001">
    <property type="entry name" value="BofA"/>
</dbReference>
<dbReference type="AlphaFoldDB" id="C0GJ90"/>
<evidence type="ECO:0000313" key="3">
    <source>
        <dbReference type="Proteomes" id="UP000006443"/>
    </source>
</evidence>
<keyword evidence="3" id="KW-1185">Reference proteome</keyword>
<gene>
    <name evidence="2" type="ORF">DealDRAFT_2549</name>
</gene>
<accession>C0GJ90</accession>
<dbReference type="Proteomes" id="UP000006443">
    <property type="component" value="Unassembled WGS sequence"/>
</dbReference>
<proteinExistence type="predicted"/>
<protein>
    <submittedName>
        <fullName evidence="2">SigmaK-factor processing regulatory BofA</fullName>
    </submittedName>
</protein>
<dbReference type="STRING" id="555088.DealDRAFT_2549"/>
<feature type="transmembrane region" description="Helical" evidence="1">
    <location>
        <begin position="56"/>
        <end position="85"/>
    </location>
</feature>
<organism evidence="2 3">
    <name type="scientific">Dethiobacter alkaliphilus AHT 1</name>
    <dbReference type="NCBI Taxonomy" id="555088"/>
    <lineage>
        <taxon>Bacteria</taxon>
        <taxon>Bacillati</taxon>
        <taxon>Bacillota</taxon>
        <taxon>Dethiobacteria</taxon>
        <taxon>Dethiobacterales</taxon>
        <taxon>Dethiobacteraceae</taxon>
        <taxon>Dethiobacter</taxon>
    </lineage>
</organism>
<feature type="transmembrane region" description="Helical" evidence="1">
    <location>
        <begin position="30"/>
        <end position="50"/>
    </location>
</feature>
<reference evidence="2 3" key="1">
    <citation type="submission" date="2009-02" db="EMBL/GenBank/DDBJ databases">
        <title>Sequencing of the draft genome and assembly of Dethiobacter alkaliphilus AHT 1.</title>
        <authorList>
            <consortium name="US DOE Joint Genome Institute (JGI-PGF)"/>
            <person name="Lucas S."/>
            <person name="Copeland A."/>
            <person name="Lapidus A."/>
            <person name="Glavina del Rio T."/>
            <person name="Dalin E."/>
            <person name="Tice H."/>
            <person name="Bruce D."/>
            <person name="Goodwin L."/>
            <person name="Pitluck S."/>
            <person name="Larimer F."/>
            <person name="Land M.L."/>
            <person name="Hauser L."/>
            <person name="Muyzer G."/>
        </authorList>
    </citation>
    <scope>NUCLEOTIDE SEQUENCE [LARGE SCALE GENOMIC DNA]</scope>
    <source>
        <strain evidence="2 3">AHT 1</strain>
    </source>
</reference>
<keyword evidence="1" id="KW-1133">Transmembrane helix</keyword>
<evidence type="ECO:0000256" key="1">
    <source>
        <dbReference type="SAM" id="Phobius"/>
    </source>
</evidence>
<keyword evidence="1" id="KW-0812">Transmembrane</keyword>
<dbReference type="eggNOG" id="ENOG5033C8V">
    <property type="taxonomic scope" value="Bacteria"/>
</dbReference>